<evidence type="ECO:0000313" key="2">
    <source>
        <dbReference type="Proteomes" id="UP000304953"/>
    </source>
</evidence>
<sequence>MDIFGFLSLIGGLALFLYGMHVMGGGLEKLSGGKLERILEKLTSNPLKAVLLGAGVTAVIQSSSATTVMLVGFVNSGIMKLSQAIGIIMGANIGTTLTSWLLSLTGIEGGNFFVRMLKPSSFSPILALLGIILLMGAKSSRKKDISEILLGFAVLMFGMETMSGAVKPLADVPEFTGILTKFSNPLLGILVGALLTAVIQSSSASVGILQALSVTGAFTYGSVIPIIMGQNIGTCVTAMISAVGANKGARRTAFVHLYFNVIGSVVFLAAYSIADTIFQFGFTGERVGAAGIAAIHSVFNIFATLVLLPFTKGLEKLAYLTIPVSEEELKSSGREDEFKVLDERFLSTPGYAIEQCIALAKKMAELSETVIQEAIGLFDNFSVQQAELVQEQEDMLDKYEDKLSAYLTRLSSQDLTEKDGQNVSVLLQSISDLERIGDHALNLMEIAGSMKKKELEFSRKAKHEMEVFGGAVKDILNRSIQAFIHNDTKLALTVEPLEEVIDNLNKEVKKHHIKRLKKGKCTIELGLALSDIAVNYERVADHCSNLAVYMIQMEDNTVEAHDYVNNLSGTTRMRFEEMQEFFHSKYQLGGKE</sequence>
<dbReference type="EMBL" id="SRYA01000035">
    <property type="protein sequence ID" value="TGY95078.1"/>
    <property type="molecule type" value="Genomic_DNA"/>
</dbReference>
<evidence type="ECO:0000313" key="1">
    <source>
        <dbReference type="EMBL" id="TGY95078.1"/>
    </source>
</evidence>
<name>A0AC61RTG1_9FIRM</name>
<accession>A0AC61RTG1</accession>
<gene>
    <name evidence="1" type="ORF">E5329_16515</name>
</gene>
<reference evidence="1" key="1">
    <citation type="submission" date="2019-04" db="EMBL/GenBank/DDBJ databases">
        <title>Microbes associate with the intestines of laboratory mice.</title>
        <authorList>
            <person name="Navarre W."/>
            <person name="Wong E."/>
            <person name="Huang K."/>
            <person name="Tropini C."/>
            <person name="Ng K."/>
            <person name="Yu B."/>
        </authorList>
    </citation>
    <scope>NUCLEOTIDE SEQUENCE</scope>
    <source>
        <strain evidence="1">NM01_1-7b</strain>
    </source>
</reference>
<keyword evidence="2" id="KW-1185">Reference proteome</keyword>
<protein>
    <submittedName>
        <fullName evidence="1">Na/Pi cotransporter family protein</fullName>
    </submittedName>
</protein>
<comment type="caution">
    <text evidence="1">The sequence shown here is derived from an EMBL/GenBank/DDBJ whole genome shotgun (WGS) entry which is preliminary data.</text>
</comment>
<dbReference type="Proteomes" id="UP000304953">
    <property type="component" value="Unassembled WGS sequence"/>
</dbReference>
<proteinExistence type="predicted"/>
<organism evidence="1 2">
    <name type="scientific">Petralouisia muris</name>
    <dbReference type="NCBI Taxonomy" id="3032872"/>
    <lineage>
        <taxon>Bacteria</taxon>
        <taxon>Bacillati</taxon>
        <taxon>Bacillota</taxon>
        <taxon>Clostridia</taxon>
        <taxon>Lachnospirales</taxon>
        <taxon>Lachnospiraceae</taxon>
        <taxon>Petralouisia</taxon>
    </lineage>
</organism>